<keyword evidence="6" id="KW-1160">Virus entry into host cell</keyword>
<evidence type="ECO:0000256" key="7">
    <source>
        <dbReference type="ARBA" id="ARBA00035110"/>
    </source>
</evidence>
<dbReference type="GO" id="GO:0044423">
    <property type="term" value="C:virion component"/>
    <property type="evidence" value="ECO:0007669"/>
    <property type="project" value="UniProtKB-KW"/>
</dbReference>
<comment type="subcellular location">
    <subcellularLocation>
        <location evidence="1">Virion</location>
    </subcellularLocation>
</comment>
<evidence type="ECO:0000256" key="5">
    <source>
        <dbReference type="ARBA" id="ARBA00023104"/>
    </source>
</evidence>
<proteinExistence type="inferred from homology"/>
<organism evidence="8 9">
    <name type="scientific">Qbeta virus (strain MX1)</name>
    <dbReference type="NCBI Taxonomy" id="2789016"/>
    <lineage>
        <taxon>Viruses</taxon>
        <taxon>Riboviria</taxon>
        <taxon>Orthornavirae</taxon>
        <taxon>Lenarviricota</taxon>
        <taxon>Leviviricetes</taxon>
        <taxon>Norzivirales</taxon>
        <taxon>Fiersviridae</taxon>
        <taxon>Qubevirus</taxon>
        <taxon>Escherichia virus Qbeta</taxon>
    </lineage>
</organism>
<evidence type="ECO:0000256" key="6">
    <source>
        <dbReference type="ARBA" id="ARBA00023296"/>
    </source>
</evidence>
<dbReference type="InterPro" id="IPR005563">
    <property type="entry name" value="A_protein"/>
</dbReference>
<evidence type="ECO:0000313" key="8">
    <source>
        <dbReference type="EMBL" id="ACT66733.1"/>
    </source>
</evidence>
<keyword evidence="2" id="KW-0945">Host-virus interaction</keyword>
<protein>
    <submittedName>
        <fullName evidence="8">Assembly/maturation protein</fullName>
    </submittedName>
</protein>
<evidence type="ECO:0000256" key="3">
    <source>
        <dbReference type="ARBA" id="ARBA00022804"/>
    </source>
</evidence>
<keyword evidence="4" id="KW-0946">Virion</keyword>
<keyword evidence="3" id="KW-1161">Viral attachment to host cell</keyword>
<dbReference type="Pfam" id="PF03863">
    <property type="entry name" value="Phage_mat-A"/>
    <property type="match status" value="1"/>
</dbReference>
<name>C8YJI2_BPMX1</name>
<organismHost>
    <name type="scientific">Escherichia coli</name>
    <dbReference type="NCBI Taxonomy" id="562"/>
</organismHost>
<evidence type="ECO:0000256" key="2">
    <source>
        <dbReference type="ARBA" id="ARBA00022581"/>
    </source>
</evidence>
<sequence length="420" mass="48698">MPKLPRGLRFGADNEILNDFQELWFPDLFIESSDTHPWYTLKGRVLNAHLDDRLPNVGGRQIRRTPHRATVPIASSGLRPVTTVQYDPTALSFLLNARVDWDFGNGDSANLVINDFLFRTFAPKEFDFSNSLVPRYTQAFSAFNAKYGTMIGEGLETIKYLGLLLRRLREGYRAVKRGDLRALRRVIQSYHKGKWKPTTAGNLWLEFRYGLMPLFYDIKDVMLDWQKRHDRIQRLLRFSVGHGEDYVVKFDSLYPAVSYFKLRGEITLERRHRHGISYANREGYAVFDNGSLRPVSDWKELATAFINPHEVAWELTPYSFVVDWFLNVGDILAQQGQLYHNIDIVDGFDRRDIRLKSFTIKGERNGRPVNVSADLSAVDSFYSRLHTTKLPFATLDLDTTFSSYKHVLDSIFLLTQRIKR</sequence>
<dbReference type="SMR" id="C8YJI2"/>
<evidence type="ECO:0000256" key="1">
    <source>
        <dbReference type="ARBA" id="ARBA00004328"/>
    </source>
</evidence>
<comment type="similarity">
    <text evidence="7">Belongs to the Leviviricetes maturation protein family.</text>
</comment>
<evidence type="ECO:0000256" key="4">
    <source>
        <dbReference type="ARBA" id="ARBA00022844"/>
    </source>
</evidence>
<dbReference type="Proteomes" id="UP000006120">
    <property type="component" value="Segment"/>
</dbReference>
<keyword evidence="5" id="KW-1175">Viral attachment to host cell pilus</keyword>
<dbReference type="GO" id="GO:0039666">
    <property type="term" value="P:virion attachment to host cell pilus"/>
    <property type="evidence" value="ECO:0007669"/>
    <property type="project" value="UniProtKB-KW"/>
</dbReference>
<keyword evidence="9" id="KW-1185">Reference proteome</keyword>
<dbReference type="EMBL" id="FJ483841">
    <property type="protein sequence ID" value="ACT66733.1"/>
    <property type="molecule type" value="Genomic_RNA"/>
</dbReference>
<accession>C8YJI2</accession>
<evidence type="ECO:0000313" key="9">
    <source>
        <dbReference type="Proteomes" id="UP000006120"/>
    </source>
</evidence>
<reference evidence="8 9" key="1">
    <citation type="journal article" date="2009" name="J. Virol.">
        <title>Gene mapping and phylogenetic analysis of the complete genome from 30 single-stranded RNA male-specific coliphages (family Leviviridae).</title>
        <authorList>
            <person name="Friedman S.D."/>
            <person name="Genthner F.J."/>
            <person name="Gentry J."/>
            <person name="Sobsey M.D."/>
            <person name="Vinje J."/>
        </authorList>
    </citation>
    <scope>NUCLEOTIDE SEQUENCE [LARGE SCALE GENOMIC DNA]</scope>
    <source>
        <strain evidence="8 9">HL4-9</strain>
    </source>
</reference>